<sequence length="57" mass="6350">MCRRVVPLLVHCWPWVLFSASDEGRPMGEAVVRMWGKRVIPGQGRDGQTCGRPKADG</sequence>
<evidence type="ECO:0008006" key="3">
    <source>
        <dbReference type="Google" id="ProtNLM"/>
    </source>
</evidence>
<accession>A0ABP9IFV1</accession>
<organism evidence="1 2">
    <name type="scientific">Yinghuangia aomiensis</name>
    <dbReference type="NCBI Taxonomy" id="676205"/>
    <lineage>
        <taxon>Bacteria</taxon>
        <taxon>Bacillati</taxon>
        <taxon>Actinomycetota</taxon>
        <taxon>Actinomycetes</taxon>
        <taxon>Kitasatosporales</taxon>
        <taxon>Streptomycetaceae</taxon>
        <taxon>Yinghuangia</taxon>
    </lineage>
</organism>
<evidence type="ECO:0000313" key="2">
    <source>
        <dbReference type="Proteomes" id="UP001500466"/>
    </source>
</evidence>
<proteinExistence type="predicted"/>
<name>A0ABP9IFV1_9ACTN</name>
<gene>
    <name evidence="1" type="ORF">GCM10023205_82680</name>
</gene>
<reference evidence="2" key="1">
    <citation type="journal article" date="2019" name="Int. J. Syst. Evol. Microbiol.">
        <title>The Global Catalogue of Microorganisms (GCM) 10K type strain sequencing project: providing services to taxonomists for standard genome sequencing and annotation.</title>
        <authorList>
            <consortium name="The Broad Institute Genomics Platform"/>
            <consortium name="The Broad Institute Genome Sequencing Center for Infectious Disease"/>
            <person name="Wu L."/>
            <person name="Ma J."/>
        </authorList>
    </citation>
    <scope>NUCLEOTIDE SEQUENCE [LARGE SCALE GENOMIC DNA]</scope>
    <source>
        <strain evidence="2">JCM 17986</strain>
    </source>
</reference>
<protein>
    <recommendedName>
        <fullName evidence="3">Secreted protein</fullName>
    </recommendedName>
</protein>
<keyword evidence="2" id="KW-1185">Reference proteome</keyword>
<dbReference type="Proteomes" id="UP001500466">
    <property type="component" value="Unassembled WGS sequence"/>
</dbReference>
<comment type="caution">
    <text evidence="1">The sequence shown here is derived from an EMBL/GenBank/DDBJ whole genome shotgun (WGS) entry which is preliminary data.</text>
</comment>
<evidence type="ECO:0000313" key="1">
    <source>
        <dbReference type="EMBL" id="GAA4996878.1"/>
    </source>
</evidence>
<dbReference type="EMBL" id="BAABHS010000064">
    <property type="protein sequence ID" value="GAA4996878.1"/>
    <property type="molecule type" value="Genomic_DNA"/>
</dbReference>